<name>H8K6U8_RICAC</name>
<dbReference type="HOGENOM" id="CLU_3047486_0_0_5"/>
<keyword evidence="2" id="KW-1185">Reference proteome</keyword>
<dbReference type="AlphaFoldDB" id="H8K6U8"/>
<reference evidence="2" key="1">
    <citation type="submission" date="2012-02" db="EMBL/GenBank/DDBJ databases">
        <title>Complete genome sequence of Rickettsia australis strain Cutlack.</title>
        <authorList>
            <person name="Johnson S.L."/>
            <person name="Munk A.C."/>
            <person name="Han S."/>
            <person name="Bruce D.C."/>
            <person name="Dasch G.A."/>
        </authorList>
    </citation>
    <scope>NUCLEOTIDE SEQUENCE [LARGE SCALE GENOMIC DNA]</scope>
    <source>
        <strain evidence="2">Cutlack</strain>
    </source>
</reference>
<proteinExistence type="predicted"/>
<gene>
    <name evidence="1" type="ordered locus">MC5_03215</name>
</gene>
<protein>
    <submittedName>
        <fullName evidence="1">50S ribosomal protein L35</fullName>
    </submittedName>
</protein>
<dbReference type="EMBL" id="CP003338">
    <property type="protein sequence ID" value="AFC70991.1"/>
    <property type="molecule type" value="Genomic_DNA"/>
</dbReference>
<organism evidence="1 2">
    <name type="scientific">Rickettsia australis (strain Cutlack)</name>
    <dbReference type="NCBI Taxonomy" id="1105110"/>
    <lineage>
        <taxon>Bacteria</taxon>
        <taxon>Pseudomonadati</taxon>
        <taxon>Pseudomonadota</taxon>
        <taxon>Alphaproteobacteria</taxon>
        <taxon>Rickettsiales</taxon>
        <taxon>Rickettsiaceae</taxon>
        <taxon>Rickettsieae</taxon>
        <taxon>Rickettsia</taxon>
        <taxon>spotted fever group</taxon>
    </lineage>
</organism>
<keyword evidence="1" id="KW-0689">Ribosomal protein</keyword>
<dbReference type="GO" id="GO:0005840">
    <property type="term" value="C:ribosome"/>
    <property type="evidence" value="ECO:0007669"/>
    <property type="project" value="UniProtKB-KW"/>
</dbReference>
<accession>H8K6U8</accession>
<keyword evidence="1" id="KW-0687">Ribonucleoprotein</keyword>
<dbReference type="KEGG" id="rau:MC5_03215"/>
<dbReference type="Proteomes" id="UP000007589">
    <property type="component" value="Chromosome"/>
</dbReference>
<evidence type="ECO:0000313" key="1">
    <source>
        <dbReference type="EMBL" id="AFC70991.1"/>
    </source>
</evidence>
<evidence type="ECO:0000313" key="2">
    <source>
        <dbReference type="Proteomes" id="UP000007589"/>
    </source>
</evidence>
<sequence>MHIPKNSTVTVNAEMLSLLEDSPYIRFTCDKNLGSVILESGKSYKPFIILEMTF</sequence>